<name>A0ABT6UTH3_9GAMM</name>
<dbReference type="EC" id="1.-.-.-" evidence="1"/>
<dbReference type="EMBL" id="JASCSA010000022">
    <property type="protein sequence ID" value="MDI5886017.1"/>
    <property type="molecule type" value="Genomic_DNA"/>
</dbReference>
<organism evidence="1 2">
    <name type="scientific">Cobetia amphilecti</name>
    <dbReference type="NCBI Taxonomy" id="1055104"/>
    <lineage>
        <taxon>Bacteria</taxon>
        <taxon>Pseudomonadati</taxon>
        <taxon>Pseudomonadota</taxon>
        <taxon>Gammaproteobacteria</taxon>
        <taxon>Oceanospirillales</taxon>
        <taxon>Halomonadaceae</taxon>
        <taxon>Cobetia</taxon>
    </lineage>
</organism>
<dbReference type="GO" id="GO:0016491">
    <property type="term" value="F:oxidoreductase activity"/>
    <property type="evidence" value="ECO:0007669"/>
    <property type="project" value="UniProtKB-KW"/>
</dbReference>
<accession>A0ABT6UTH3</accession>
<reference evidence="1 2" key="1">
    <citation type="submission" date="2023-04" db="EMBL/GenBank/DDBJ databases">
        <authorList>
            <person name="Otstavnykh N."/>
            <person name="Seitkalieva A."/>
            <person name="Bystritskaya E."/>
        </authorList>
    </citation>
    <scope>NUCLEOTIDE SEQUENCE [LARGE SCALE GENOMIC DNA]</scope>
    <source>
        <strain evidence="1 2">NRIC 0815</strain>
    </source>
</reference>
<sequence length="241" mass="26588">MSLDPEGQKRREFMRDSLTVIPAVTLAPSLLFSQTSDAATPPLHQYAPAFFNAEEWEFILAATDRLIPEDEHGAGALTANVPVFIDKELNGDYGQASDWYMQGPFHPNADPVFGYQLPHTPAALYRLGIQGARHHAKQKTGQEFTDLSSEQQEALLADLENGRADFKAAGIPDLPSATFFAFLLQNTREGYLSDPMYGGNRDMVGWKMLGFTGARASFREWVTQHDVPYPLGPVSLAGKRG</sequence>
<protein>
    <submittedName>
        <fullName evidence="1">Gluconate 2-dehydrogenase subunit 3 family protein</fullName>
        <ecNumber evidence="1">1.-.-.-</ecNumber>
    </submittedName>
</protein>
<evidence type="ECO:0000313" key="1">
    <source>
        <dbReference type="EMBL" id="MDI5886017.1"/>
    </source>
</evidence>
<reference evidence="2" key="2">
    <citation type="submission" date="2023-07" db="EMBL/GenBank/DDBJ databases">
        <title>Genome-based characterization of strain KMM 296 and proposal for reclassification of Cobetia litoralis and Cobetia pacifica, and emended description of the species Cobetia amphilecti and Cobetia marina.</title>
        <authorList>
            <person name="Balabanova L."/>
            <person name="Nedashkovskaya O."/>
        </authorList>
    </citation>
    <scope>NUCLEOTIDE SEQUENCE [LARGE SCALE GENOMIC DNA]</scope>
    <source>
        <strain evidence="2">NRIC 0815</strain>
    </source>
</reference>
<dbReference type="RefSeq" id="WP_284727566.1">
    <property type="nucleotide sequence ID" value="NZ_JASCSA010000022.1"/>
</dbReference>
<proteinExistence type="predicted"/>
<dbReference type="Pfam" id="PF13618">
    <property type="entry name" value="Gluconate_2-dh3"/>
    <property type="match status" value="1"/>
</dbReference>
<comment type="caution">
    <text evidence="1">The sequence shown here is derived from an EMBL/GenBank/DDBJ whole genome shotgun (WGS) entry which is preliminary data.</text>
</comment>
<keyword evidence="2" id="KW-1185">Reference proteome</keyword>
<keyword evidence="1" id="KW-0560">Oxidoreductase</keyword>
<dbReference type="InterPro" id="IPR027056">
    <property type="entry name" value="Gluconate_2DH_su3"/>
</dbReference>
<dbReference type="Proteomes" id="UP001229025">
    <property type="component" value="Unassembled WGS sequence"/>
</dbReference>
<gene>
    <name evidence="1" type="ORF">QLT01_16865</name>
</gene>
<evidence type="ECO:0000313" key="2">
    <source>
        <dbReference type="Proteomes" id="UP001229025"/>
    </source>
</evidence>